<dbReference type="InterPro" id="IPR010102">
    <property type="entry name" value="Succ_semiAld_DH"/>
</dbReference>
<dbReference type="NCBIfam" id="TIGR01780">
    <property type="entry name" value="SSADH"/>
    <property type="match status" value="1"/>
</dbReference>
<accession>A0A9W6JHM3</accession>
<evidence type="ECO:0000256" key="3">
    <source>
        <dbReference type="PROSITE-ProRule" id="PRU10007"/>
    </source>
</evidence>
<dbReference type="InterPro" id="IPR015590">
    <property type="entry name" value="Aldehyde_DH_dom"/>
</dbReference>
<proteinExistence type="inferred from homology"/>
<dbReference type="PROSITE" id="PS00070">
    <property type="entry name" value="ALDEHYDE_DEHYDR_CYS"/>
    <property type="match status" value="1"/>
</dbReference>
<dbReference type="Gene3D" id="3.40.309.10">
    <property type="entry name" value="Aldehyde Dehydrogenase, Chain A, domain 2"/>
    <property type="match status" value="1"/>
</dbReference>
<reference evidence="6" key="2">
    <citation type="submission" date="2023-01" db="EMBL/GenBank/DDBJ databases">
        <authorList>
            <person name="Sun Q."/>
            <person name="Evtushenko L."/>
        </authorList>
    </citation>
    <scope>NUCLEOTIDE SEQUENCE</scope>
    <source>
        <strain evidence="6">VKM B-2555</strain>
    </source>
</reference>
<dbReference type="GO" id="GO:0005829">
    <property type="term" value="C:cytosol"/>
    <property type="evidence" value="ECO:0007669"/>
    <property type="project" value="TreeGrafter"/>
</dbReference>
<dbReference type="SUPFAM" id="SSF53720">
    <property type="entry name" value="ALDH-like"/>
    <property type="match status" value="1"/>
</dbReference>
<dbReference type="Gene3D" id="3.40.605.10">
    <property type="entry name" value="Aldehyde Dehydrogenase, Chain A, domain 1"/>
    <property type="match status" value="1"/>
</dbReference>
<keyword evidence="7" id="KW-1185">Reference proteome</keyword>
<reference evidence="6" key="1">
    <citation type="journal article" date="2014" name="Int. J. Syst. Evol. Microbiol.">
        <title>Complete genome sequence of Corynebacterium casei LMG S-19264T (=DSM 44701T), isolated from a smear-ripened cheese.</title>
        <authorList>
            <consortium name="US DOE Joint Genome Institute (JGI-PGF)"/>
            <person name="Walter F."/>
            <person name="Albersmeier A."/>
            <person name="Kalinowski J."/>
            <person name="Ruckert C."/>
        </authorList>
    </citation>
    <scope>NUCLEOTIDE SEQUENCE</scope>
    <source>
        <strain evidence="6">VKM B-2555</strain>
    </source>
</reference>
<dbReference type="InterPro" id="IPR050740">
    <property type="entry name" value="Aldehyde_DH_Superfamily"/>
</dbReference>
<comment type="similarity">
    <text evidence="1 4">Belongs to the aldehyde dehydrogenase family.</text>
</comment>
<dbReference type="InterPro" id="IPR016161">
    <property type="entry name" value="Ald_DH/histidinol_DH"/>
</dbReference>
<dbReference type="PANTHER" id="PTHR43353:SF5">
    <property type="entry name" value="SUCCINATE-SEMIALDEHYDE DEHYDROGENASE, MITOCHONDRIAL"/>
    <property type="match status" value="1"/>
</dbReference>
<keyword evidence="2 4" id="KW-0560">Oxidoreductase</keyword>
<dbReference type="InterPro" id="IPR029510">
    <property type="entry name" value="Ald_DH_CS_GLU"/>
</dbReference>
<evidence type="ECO:0000259" key="5">
    <source>
        <dbReference type="Pfam" id="PF00171"/>
    </source>
</evidence>
<dbReference type="EMBL" id="BSFK01000016">
    <property type="protein sequence ID" value="GLK77790.1"/>
    <property type="molecule type" value="Genomic_DNA"/>
</dbReference>
<dbReference type="GO" id="GO:0009450">
    <property type="term" value="P:gamma-aminobutyric acid catabolic process"/>
    <property type="evidence" value="ECO:0007669"/>
    <property type="project" value="InterPro"/>
</dbReference>
<dbReference type="InterPro" id="IPR016162">
    <property type="entry name" value="Ald_DH_N"/>
</dbReference>
<dbReference type="FunFam" id="3.40.605.10:FF:000005">
    <property type="entry name" value="Succinate-semialdehyde dehydrogenase I"/>
    <property type="match status" value="1"/>
</dbReference>
<dbReference type="RefSeq" id="WP_271205628.1">
    <property type="nucleotide sequence ID" value="NZ_BSFK01000016.1"/>
</dbReference>
<dbReference type="Proteomes" id="UP001143364">
    <property type="component" value="Unassembled WGS sequence"/>
</dbReference>
<protein>
    <submittedName>
        <fullName evidence="6">NAD-dependent succinate-semialdehyde dehydrogenase</fullName>
    </submittedName>
</protein>
<feature type="domain" description="Aldehyde dehydrogenase" evidence="5">
    <location>
        <begin position="25"/>
        <end position="475"/>
    </location>
</feature>
<evidence type="ECO:0000313" key="6">
    <source>
        <dbReference type="EMBL" id="GLK77790.1"/>
    </source>
</evidence>
<gene>
    <name evidence="6" type="ORF">GCM10008171_30440</name>
</gene>
<feature type="active site" evidence="3">
    <location>
        <position position="253"/>
    </location>
</feature>
<dbReference type="Pfam" id="PF00171">
    <property type="entry name" value="Aldedh"/>
    <property type="match status" value="1"/>
</dbReference>
<evidence type="ECO:0000256" key="4">
    <source>
        <dbReference type="RuleBase" id="RU003345"/>
    </source>
</evidence>
<evidence type="ECO:0000313" key="7">
    <source>
        <dbReference type="Proteomes" id="UP001143364"/>
    </source>
</evidence>
<dbReference type="FunFam" id="3.40.309.10:FF:000004">
    <property type="entry name" value="Succinate-semialdehyde dehydrogenase I"/>
    <property type="match status" value="1"/>
</dbReference>
<dbReference type="AlphaFoldDB" id="A0A9W6JHM3"/>
<dbReference type="GO" id="GO:0004777">
    <property type="term" value="F:succinate-semialdehyde dehydrogenase (NAD+) activity"/>
    <property type="evidence" value="ECO:0007669"/>
    <property type="project" value="TreeGrafter"/>
</dbReference>
<evidence type="ECO:0000256" key="2">
    <source>
        <dbReference type="ARBA" id="ARBA00023002"/>
    </source>
</evidence>
<name>A0A9W6JHM3_9HYPH</name>
<dbReference type="PROSITE" id="PS00687">
    <property type="entry name" value="ALDEHYDE_DEHYDR_GLU"/>
    <property type="match status" value="1"/>
</dbReference>
<dbReference type="InterPro" id="IPR016163">
    <property type="entry name" value="Ald_DH_C"/>
</dbReference>
<sequence>MDGLKDPSLLVARAYVDGRWIGDGDVAVTDPATGETLAHVPNLGADAATAAVEAAARAFKPWAAKLAKERSALLRRWFDLILANRDDLARIMSREQGKPLAEARGEIDYAASFVEFFAEEAKRINGDTLPSHRADARVLVLRQPVGVVAAITPWNFPAAMITRKCAPALAAGCTVAVKPAMETPLTALALAKLAEQAGFPAGVINIVTGDAKPIGAVFTSHPAVRVVSFTGSTPVGKELMRQSAGTVKRVALELGGNAPFIVFDDADLDAAVEGAMVSKYRNMGQTCVCANRIYVQSGVYDAFAEKLVAAVAKLKVGHGVDDGVTQGPLITDKAVDKVERLIADATDKGATALTGGKRHALGGTFFEPTVLAGLTQDMAIAREEIFGPVAPLFRFDTEDEAVAYANATEYGLAAYFYARDVGRIFRVGEALEYGMVGINSGLISSEIAPFGGVKESGQGREGSQRGVDEFVDIKYLLVAGLAG</sequence>
<dbReference type="PANTHER" id="PTHR43353">
    <property type="entry name" value="SUCCINATE-SEMIALDEHYDE DEHYDROGENASE, MITOCHONDRIAL"/>
    <property type="match status" value="1"/>
</dbReference>
<organism evidence="6 7">
    <name type="scientific">Methylopila jiangsuensis</name>
    <dbReference type="NCBI Taxonomy" id="586230"/>
    <lineage>
        <taxon>Bacteria</taxon>
        <taxon>Pseudomonadati</taxon>
        <taxon>Pseudomonadota</taxon>
        <taxon>Alphaproteobacteria</taxon>
        <taxon>Hyphomicrobiales</taxon>
        <taxon>Methylopilaceae</taxon>
        <taxon>Methylopila</taxon>
    </lineage>
</organism>
<evidence type="ECO:0000256" key="1">
    <source>
        <dbReference type="ARBA" id="ARBA00009986"/>
    </source>
</evidence>
<comment type="caution">
    <text evidence="6">The sequence shown here is derived from an EMBL/GenBank/DDBJ whole genome shotgun (WGS) entry which is preliminary data.</text>
</comment>
<dbReference type="InterPro" id="IPR016160">
    <property type="entry name" value="Ald_DH_CS_CYS"/>
</dbReference>
<dbReference type="CDD" id="cd07103">
    <property type="entry name" value="ALDH_F5_SSADH_GabD"/>
    <property type="match status" value="1"/>
</dbReference>